<dbReference type="Pfam" id="PF13460">
    <property type="entry name" value="NAD_binding_10"/>
    <property type="match status" value="1"/>
</dbReference>
<dbReference type="GO" id="GO:0004029">
    <property type="term" value="F:aldehyde dehydrogenase (NAD+) activity"/>
    <property type="evidence" value="ECO:0007669"/>
    <property type="project" value="TreeGrafter"/>
</dbReference>
<dbReference type="GO" id="GO:0005737">
    <property type="term" value="C:cytoplasm"/>
    <property type="evidence" value="ECO:0007669"/>
    <property type="project" value="TreeGrafter"/>
</dbReference>
<dbReference type="Gene3D" id="3.40.50.720">
    <property type="entry name" value="NAD(P)-binding Rossmann-like Domain"/>
    <property type="match status" value="2"/>
</dbReference>
<name>A0A9W9C0Q7_9PLEO</name>
<feature type="domain" description="NAD(P)-binding" evidence="1">
    <location>
        <begin position="8"/>
        <end position="95"/>
    </location>
</feature>
<gene>
    <name evidence="2" type="ORF">N0V87_004326</name>
</gene>
<comment type="caution">
    <text evidence="2">The sequence shown here is derived from an EMBL/GenBank/DDBJ whole genome shotgun (WGS) entry which is preliminary data.</text>
</comment>
<keyword evidence="3" id="KW-1185">Reference proteome</keyword>
<dbReference type="EMBL" id="JAPEUV010000034">
    <property type="protein sequence ID" value="KAJ4337978.1"/>
    <property type="molecule type" value="Genomic_DNA"/>
</dbReference>
<accession>A0A9W9C0Q7</accession>
<proteinExistence type="predicted"/>
<dbReference type="AlphaFoldDB" id="A0A9W9C0Q7"/>
<dbReference type="InterPro" id="IPR051783">
    <property type="entry name" value="NAD(P)-dependent_oxidoreduct"/>
</dbReference>
<dbReference type="SUPFAM" id="SSF51735">
    <property type="entry name" value="NAD(P)-binding Rossmann-fold domains"/>
    <property type="match status" value="1"/>
</dbReference>
<sequence length="350" mass="37383">MPKILLTGATGFIGGEVLHTLADAGHSGLHITTLVRDASKAQQVQLAYPEVETILGDLDNTDLIKEQSKAADVVLNFAATGHAASAKAISEGLQARYNEMQKPGYWIQISGATVFAADKIASGRLGKATENVYDDLKNQKSILSIIQKNPKRVVENLVISQAPSSVKTALIVGPLIYGVGRGPVNQRSVQAPEIAKATLKLGHGFKLNEGKNIWSNIHVHDLASLVSLLVSAANKGKDGFWNENGIFNVENGELAFGKLSALIANEAHEQGFIKASDHPETIDAAKADSLSGHASILWGTNARTRSSNAQKYLNWKPTGASLEATIPELVKIEANAFESEKHPRTGLEFG</sequence>
<evidence type="ECO:0000259" key="1">
    <source>
        <dbReference type="Pfam" id="PF13460"/>
    </source>
</evidence>
<organism evidence="2 3">
    <name type="scientific">Didymella glomerata</name>
    <dbReference type="NCBI Taxonomy" id="749621"/>
    <lineage>
        <taxon>Eukaryota</taxon>
        <taxon>Fungi</taxon>
        <taxon>Dikarya</taxon>
        <taxon>Ascomycota</taxon>
        <taxon>Pezizomycotina</taxon>
        <taxon>Dothideomycetes</taxon>
        <taxon>Pleosporomycetidae</taxon>
        <taxon>Pleosporales</taxon>
        <taxon>Pleosporineae</taxon>
        <taxon>Didymellaceae</taxon>
        <taxon>Didymella</taxon>
    </lineage>
</organism>
<dbReference type="InterPro" id="IPR036291">
    <property type="entry name" value="NAD(P)-bd_dom_sf"/>
</dbReference>
<protein>
    <recommendedName>
        <fullName evidence="1">NAD(P)-binding domain-containing protein</fullName>
    </recommendedName>
</protein>
<reference evidence="2" key="1">
    <citation type="submission" date="2022-10" db="EMBL/GenBank/DDBJ databases">
        <title>Tapping the CABI collections for fungal endophytes: first genome assemblies for Collariella, Neodidymelliopsis, Ascochyta clinopodiicola, Didymella pomorum, Didymosphaeria variabile, Neocosmospora piperis and Neocucurbitaria cava.</title>
        <authorList>
            <person name="Hill R."/>
        </authorList>
    </citation>
    <scope>NUCLEOTIDE SEQUENCE</scope>
    <source>
        <strain evidence="2">IMI 360193</strain>
    </source>
</reference>
<dbReference type="Proteomes" id="UP001140562">
    <property type="component" value="Unassembled WGS sequence"/>
</dbReference>
<dbReference type="OrthoDB" id="2130169at2759"/>
<dbReference type="PANTHER" id="PTHR48079">
    <property type="entry name" value="PROTEIN YEEZ"/>
    <property type="match status" value="1"/>
</dbReference>
<dbReference type="PANTHER" id="PTHR48079:SF8">
    <property type="entry name" value="NAD(P)-BINDING DOMAIN-CONTAINING PROTEIN"/>
    <property type="match status" value="1"/>
</dbReference>
<dbReference type="InterPro" id="IPR016040">
    <property type="entry name" value="NAD(P)-bd_dom"/>
</dbReference>
<evidence type="ECO:0000313" key="3">
    <source>
        <dbReference type="Proteomes" id="UP001140562"/>
    </source>
</evidence>
<evidence type="ECO:0000313" key="2">
    <source>
        <dbReference type="EMBL" id="KAJ4337978.1"/>
    </source>
</evidence>